<proteinExistence type="inferred from homology"/>
<dbReference type="EMBL" id="JARJCM010000264">
    <property type="protein sequence ID" value="KAJ7020424.1"/>
    <property type="molecule type" value="Genomic_DNA"/>
</dbReference>
<comment type="caution">
    <text evidence="4">The sequence shown here is derived from an EMBL/GenBank/DDBJ whole genome shotgun (WGS) entry which is preliminary data.</text>
</comment>
<dbReference type="AlphaFoldDB" id="A0AAD6WTJ0"/>
<dbReference type="PRINTS" id="PR00081">
    <property type="entry name" value="GDHRDH"/>
</dbReference>
<accession>A0AAD6WTJ0</accession>
<dbReference type="InterPro" id="IPR036291">
    <property type="entry name" value="NAD(P)-bd_dom_sf"/>
</dbReference>
<dbReference type="Pfam" id="PF00106">
    <property type="entry name" value="adh_short"/>
    <property type="match status" value="1"/>
</dbReference>
<organism evidence="4 5">
    <name type="scientific">Mycena alexandri</name>
    <dbReference type="NCBI Taxonomy" id="1745969"/>
    <lineage>
        <taxon>Eukaryota</taxon>
        <taxon>Fungi</taxon>
        <taxon>Dikarya</taxon>
        <taxon>Basidiomycota</taxon>
        <taxon>Agaricomycotina</taxon>
        <taxon>Agaricomycetes</taxon>
        <taxon>Agaricomycetidae</taxon>
        <taxon>Agaricales</taxon>
        <taxon>Marasmiineae</taxon>
        <taxon>Mycenaceae</taxon>
        <taxon>Mycena</taxon>
    </lineage>
</organism>
<reference evidence="4" key="1">
    <citation type="submission" date="2023-03" db="EMBL/GenBank/DDBJ databases">
        <title>Massive genome expansion in bonnet fungi (Mycena s.s.) driven by repeated elements and novel gene families across ecological guilds.</title>
        <authorList>
            <consortium name="Lawrence Berkeley National Laboratory"/>
            <person name="Harder C.B."/>
            <person name="Miyauchi S."/>
            <person name="Viragh M."/>
            <person name="Kuo A."/>
            <person name="Thoen E."/>
            <person name="Andreopoulos B."/>
            <person name="Lu D."/>
            <person name="Skrede I."/>
            <person name="Drula E."/>
            <person name="Henrissat B."/>
            <person name="Morin E."/>
            <person name="Kohler A."/>
            <person name="Barry K."/>
            <person name="LaButti K."/>
            <person name="Morin E."/>
            <person name="Salamov A."/>
            <person name="Lipzen A."/>
            <person name="Mereny Z."/>
            <person name="Hegedus B."/>
            <person name="Baldrian P."/>
            <person name="Stursova M."/>
            <person name="Weitz H."/>
            <person name="Taylor A."/>
            <person name="Grigoriev I.V."/>
            <person name="Nagy L.G."/>
            <person name="Martin F."/>
            <person name="Kauserud H."/>
        </authorList>
    </citation>
    <scope>NUCLEOTIDE SEQUENCE</scope>
    <source>
        <strain evidence="4">CBHHK200</strain>
    </source>
</reference>
<dbReference type="GO" id="GO:0016491">
    <property type="term" value="F:oxidoreductase activity"/>
    <property type="evidence" value="ECO:0007669"/>
    <property type="project" value="UniProtKB-KW"/>
</dbReference>
<protein>
    <submittedName>
        <fullName evidence="4">NAD-P-binding protein</fullName>
    </submittedName>
</protein>
<evidence type="ECO:0000256" key="3">
    <source>
        <dbReference type="ARBA" id="ARBA00023002"/>
    </source>
</evidence>
<dbReference type="SUPFAM" id="SSF51735">
    <property type="entry name" value="NAD(P)-binding Rossmann-fold domains"/>
    <property type="match status" value="1"/>
</dbReference>
<evidence type="ECO:0000313" key="4">
    <source>
        <dbReference type="EMBL" id="KAJ7020424.1"/>
    </source>
</evidence>
<dbReference type="PANTHER" id="PTHR24320:SF282">
    <property type="entry name" value="WW DOMAIN-CONTAINING OXIDOREDUCTASE"/>
    <property type="match status" value="1"/>
</dbReference>
<sequence>MPSTTKDDDLVDLHGKVVLLTGGNTGVGYGTIQILARQGAKVYMAARDATKAKAAIEKMDSDGLGEGSVHFLELNLADLRGVSRVAKQFVESEQRLDILINNGAASMGPFHLTDDGFLDILATNYVGPFILTDTLLPLLKRTAAESGSDVRIVNLSSVVHTNVKPTTFATKEALTKDYGLSVLRQLDTYGYSKLMNLLHVKALQTRLDAENAKITCLAVHPGAIATGGSAGFLGSFPYVGGFLKHIVAPLFFGAWSAGGRAVAFAAAAKVVAGRQHEEYKGAYLMPGGVITAPSESALDAKLQTELYETTERAVRELGL</sequence>
<dbReference type="Proteomes" id="UP001218188">
    <property type="component" value="Unassembled WGS sequence"/>
</dbReference>
<name>A0AAD6WTJ0_9AGAR</name>
<dbReference type="Gene3D" id="3.40.50.720">
    <property type="entry name" value="NAD(P)-binding Rossmann-like Domain"/>
    <property type="match status" value="1"/>
</dbReference>
<keyword evidence="3" id="KW-0560">Oxidoreductase</keyword>
<dbReference type="InterPro" id="IPR002347">
    <property type="entry name" value="SDR_fam"/>
</dbReference>
<comment type="similarity">
    <text evidence="1">Belongs to the short-chain dehydrogenases/reductases (SDR) family.</text>
</comment>
<dbReference type="PANTHER" id="PTHR24320">
    <property type="entry name" value="RETINOL DEHYDROGENASE"/>
    <property type="match status" value="1"/>
</dbReference>
<keyword evidence="5" id="KW-1185">Reference proteome</keyword>
<evidence type="ECO:0000313" key="5">
    <source>
        <dbReference type="Proteomes" id="UP001218188"/>
    </source>
</evidence>
<evidence type="ECO:0000256" key="2">
    <source>
        <dbReference type="ARBA" id="ARBA00022857"/>
    </source>
</evidence>
<gene>
    <name evidence="4" type="ORF">C8F04DRAFT_1144308</name>
</gene>
<evidence type="ECO:0000256" key="1">
    <source>
        <dbReference type="ARBA" id="ARBA00006484"/>
    </source>
</evidence>
<keyword evidence="2" id="KW-0521">NADP</keyword>